<dbReference type="Gene3D" id="3.40.50.300">
    <property type="entry name" value="P-loop containing nucleotide triphosphate hydrolases"/>
    <property type="match status" value="2"/>
</dbReference>
<dbReference type="InterPro" id="IPR025662">
    <property type="entry name" value="Sigma_54_int_dom_ATP-bd_1"/>
</dbReference>
<dbReference type="Proteomes" id="UP001220064">
    <property type="component" value="Chromosome"/>
</dbReference>
<gene>
    <name evidence="6" type="primary">ykoD</name>
    <name evidence="6" type="ORF">CMASS_01600</name>
</gene>
<dbReference type="Pfam" id="PF00005">
    <property type="entry name" value="ABC_tran"/>
    <property type="match status" value="2"/>
</dbReference>
<evidence type="ECO:0000259" key="5">
    <source>
        <dbReference type="PROSITE" id="PS50893"/>
    </source>
</evidence>
<dbReference type="CDD" id="cd03225">
    <property type="entry name" value="ABC_cobalt_CbiO_domain1"/>
    <property type="match status" value="2"/>
</dbReference>
<dbReference type="PANTHER" id="PTHR43553">
    <property type="entry name" value="HEAVY METAL TRANSPORTER"/>
    <property type="match status" value="1"/>
</dbReference>
<organism evidence="6 7">
    <name type="scientific">Corynebacterium massiliense DSM 45435</name>
    <dbReference type="NCBI Taxonomy" id="1121364"/>
    <lineage>
        <taxon>Bacteria</taxon>
        <taxon>Bacillati</taxon>
        <taxon>Actinomycetota</taxon>
        <taxon>Actinomycetes</taxon>
        <taxon>Mycobacteriales</taxon>
        <taxon>Corynebacteriaceae</taxon>
        <taxon>Corynebacterium</taxon>
    </lineage>
</organism>
<dbReference type="InterPro" id="IPR017871">
    <property type="entry name" value="ABC_transporter-like_CS"/>
</dbReference>
<evidence type="ECO:0000313" key="6">
    <source>
        <dbReference type="EMBL" id="WCZ31779.1"/>
    </source>
</evidence>
<dbReference type="PROSITE" id="PS00675">
    <property type="entry name" value="SIGMA54_INTERACT_1"/>
    <property type="match status" value="1"/>
</dbReference>
<evidence type="ECO:0000256" key="2">
    <source>
        <dbReference type="ARBA" id="ARBA00022448"/>
    </source>
</evidence>
<evidence type="ECO:0000256" key="3">
    <source>
        <dbReference type="ARBA" id="ARBA00022741"/>
    </source>
</evidence>
<dbReference type="PROSITE" id="PS00211">
    <property type="entry name" value="ABC_TRANSPORTER_1"/>
    <property type="match status" value="2"/>
</dbReference>
<keyword evidence="6" id="KW-0378">Hydrolase</keyword>
<feature type="domain" description="ABC transporter" evidence="5">
    <location>
        <begin position="251"/>
        <end position="482"/>
    </location>
</feature>
<keyword evidence="4 6" id="KW-0067">ATP-binding</keyword>
<dbReference type="SMART" id="SM00382">
    <property type="entry name" value="AAA"/>
    <property type="match status" value="2"/>
</dbReference>
<dbReference type="InterPro" id="IPR027417">
    <property type="entry name" value="P-loop_NTPase"/>
</dbReference>
<evidence type="ECO:0000256" key="1">
    <source>
        <dbReference type="ARBA" id="ARBA00005417"/>
    </source>
</evidence>
<dbReference type="RefSeq" id="WP_033399653.1">
    <property type="nucleotide sequence ID" value="NZ_ATVG01000010.1"/>
</dbReference>
<dbReference type="InterPro" id="IPR003593">
    <property type="entry name" value="AAA+_ATPase"/>
</dbReference>
<reference evidence="6 7" key="1">
    <citation type="submission" date="2020-10" db="EMBL/GenBank/DDBJ databases">
        <title>Complete genome sequence of Corynebacterium massiliense DSM 45435, type strain of Corynebacterium massiliense.</title>
        <authorList>
            <person name="Busche T."/>
            <person name="Kalinowski J."/>
            <person name="Ruckert C."/>
        </authorList>
    </citation>
    <scope>NUCLEOTIDE SEQUENCE [LARGE SCALE GENOMIC DNA]</scope>
    <source>
        <strain evidence="6 7">DSM 45435</strain>
    </source>
</reference>
<proteinExistence type="inferred from homology"/>
<dbReference type="InterPro" id="IPR050095">
    <property type="entry name" value="ECF_ABC_transporter_ATP-bd"/>
</dbReference>
<keyword evidence="2" id="KW-0813">Transport</keyword>
<sequence length="482" mass="51310">MAVAGSSAAAVPHPAPVGVTARGFGWAHAGRDGYALRGVDLAVEPGERVLLCGDSGSGKSTLLAALAGVLVGEDEGTQEGEILLNDGINTPQPPGRDIPVGLVLQDPDSQVISSRVGDDVAFGCENLGIPRAEIWRRVEHALDTVGLHLPLDHPTTRLSGGQKQRLALAGVLAMGAGLILLDEPTANLDPAGAREVIAAVRSVVEETGATLIVVEHQYSHWEELIPRAVVLEDGEVVEDADFQTVTQRRALRSEDLPGRACGASASPALWAWGLVTRFGPPRTLELPEGRCTVITGANGTGKTTLLETLAGLLPARGGEIGMSEEVRAGAKGAPWRWSSKQLAHRIGYVFQNPEHQFVARSVAEELRVGPKVMGEPVPEERIDELLGRLRLRGLEKANPFTLSGGEKRRLSVATALVTAPQVVLLDEPTFGQDPQTFTELVYLLRELTDAGVTLAAVTHDDLFIQALGDHRVHLDTPEEDDR</sequence>
<dbReference type="SUPFAM" id="SSF52540">
    <property type="entry name" value="P-loop containing nucleoside triphosphate hydrolases"/>
    <property type="match status" value="2"/>
</dbReference>
<dbReference type="PROSITE" id="PS50893">
    <property type="entry name" value="ABC_TRANSPORTER_2"/>
    <property type="match status" value="2"/>
</dbReference>
<dbReference type="GO" id="GO:0005524">
    <property type="term" value="F:ATP binding"/>
    <property type="evidence" value="ECO:0007669"/>
    <property type="project" value="UniProtKB-KW"/>
</dbReference>
<accession>A0ABY7U5G5</accession>
<feature type="domain" description="ABC transporter" evidence="5">
    <location>
        <begin position="19"/>
        <end position="258"/>
    </location>
</feature>
<dbReference type="InterPro" id="IPR015856">
    <property type="entry name" value="ABC_transpr_CbiO/EcfA_su"/>
</dbReference>
<comment type="similarity">
    <text evidence="1">Belongs to the ABC transporter superfamily.</text>
</comment>
<keyword evidence="7" id="KW-1185">Reference proteome</keyword>
<dbReference type="GO" id="GO:0016787">
    <property type="term" value="F:hydrolase activity"/>
    <property type="evidence" value="ECO:0007669"/>
    <property type="project" value="UniProtKB-KW"/>
</dbReference>
<dbReference type="PANTHER" id="PTHR43553:SF24">
    <property type="entry name" value="ENERGY-COUPLING FACTOR TRANSPORTER ATP-BINDING PROTEIN ECFA1"/>
    <property type="match status" value="1"/>
</dbReference>
<dbReference type="EMBL" id="CP063189">
    <property type="protein sequence ID" value="WCZ31779.1"/>
    <property type="molecule type" value="Genomic_DNA"/>
</dbReference>
<keyword evidence="3" id="KW-0547">Nucleotide-binding</keyword>
<name>A0ABY7U5G5_9CORY</name>
<dbReference type="InterPro" id="IPR003439">
    <property type="entry name" value="ABC_transporter-like_ATP-bd"/>
</dbReference>
<evidence type="ECO:0000256" key="4">
    <source>
        <dbReference type="ARBA" id="ARBA00022840"/>
    </source>
</evidence>
<dbReference type="EC" id="3.6.3.-" evidence="6"/>
<protein>
    <submittedName>
        <fullName evidence="6">HMP/thiamine import ATP-binding protein YkoD</fullName>
        <ecNumber evidence="6">3.6.3.-</ecNumber>
    </submittedName>
</protein>
<evidence type="ECO:0000313" key="7">
    <source>
        <dbReference type="Proteomes" id="UP001220064"/>
    </source>
</evidence>